<dbReference type="InterPro" id="IPR005674">
    <property type="entry name" value="CocE/Ser_esterase"/>
</dbReference>
<keyword evidence="1 3" id="KW-0378">Hydrolase</keyword>
<accession>A0A0H4PCY9</accession>
<dbReference type="InterPro" id="IPR050585">
    <property type="entry name" value="Xaa-Pro_dipeptidyl-ppase/CocE"/>
</dbReference>
<protein>
    <submittedName>
        <fullName evidence="3">Hydrolase, CocE/NonD family</fullName>
    </submittedName>
</protein>
<dbReference type="NCBIfam" id="TIGR00976">
    <property type="entry name" value="CocE_NonD"/>
    <property type="match status" value="1"/>
</dbReference>
<dbReference type="InterPro" id="IPR013736">
    <property type="entry name" value="Xaa-Pro_dipept_C"/>
</dbReference>
<dbReference type="Proteomes" id="UP000036520">
    <property type="component" value="Chromosome"/>
</dbReference>
<feature type="domain" description="Xaa-Pro dipeptidyl-peptidase C-terminal" evidence="2">
    <location>
        <begin position="355"/>
        <end position="607"/>
    </location>
</feature>
<dbReference type="AlphaFoldDB" id="A0A0H4PCY9"/>
<dbReference type="SUPFAM" id="SSF49785">
    <property type="entry name" value="Galactose-binding domain-like"/>
    <property type="match status" value="1"/>
</dbReference>
<dbReference type="PANTHER" id="PTHR43056:SF10">
    <property type="entry name" value="COCE_NOND FAMILY, PUTATIVE (AFU_ORTHOLOGUE AFUA_7G00600)-RELATED"/>
    <property type="match status" value="1"/>
</dbReference>
<dbReference type="PANTHER" id="PTHR43056">
    <property type="entry name" value="PEPTIDASE S9 PROLYL OLIGOPEPTIDASE"/>
    <property type="match status" value="1"/>
</dbReference>
<proteinExistence type="predicted"/>
<keyword evidence="4" id="KW-1185">Reference proteome</keyword>
<dbReference type="EMBL" id="CP012040">
    <property type="protein sequence ID" value="AKP52326.1"/>
    <property type="molecule type" value="Genomic_DNA"/>
</dbReference>
<dbReference type="SUPFAM" id="SSF53474">
    <property type="entry name" value="alpha/beta-Hydrolases"/>
    <property type="match status" value="1"/>
</dbReference>
<dbReference type="KEGG" id="camu:CA2015_2920"/>
<dbReference type="InterPro" id="IPR000383">
    <property type="entry name" value="Xaa-Pro-like_dom"/>
</dbReference>
<organism evidence="3 4">
    <name type="scientific">Cyclobacterium amurskyense</name>
    <dbReference type="NCBI Taxonomy" id="320787"/>
    <lineage>
        <taxon>Bacteria</taxon>
        <taxon>Pseudomonadati</taxon>
        <taxon>Bacteroidota</taxon>
        <taxon>Cytophagia</taxon>
        <taxon>Cytophagales</taxon>
        <taxon>Cyclobacteriaceae</taxon>
        <taxon>Cyclobacterium</taxon>
    </lineage>
</organism>
<dbReference type="SMART" id="SM00939">
    <property type="entry name" value="PepX_C"/>
    <property type="match status" value="1"/>
</dbReference>
<dbReference type="Gene3D" id="1.10.3020.10">
    <property type="entry name" value="alpha-amino acid ester hydrolase ( Helical cap domain)"/>
    <property type="match status" value="1"/>
</dbReference>
<dbReference type="Pfam" id="PF02129">
    <property type="entry name" value="Peptidase_S15"/>
    <property type="match status" value="1"/>
</dbReference>
<dbReference type="Pfam" id="PF08530">
    <property type="entry name" value="PepX_C"/>
    <property type="match status" value="1"/>
</dbReference>
<evidence type="ECO:0000256" key="1">
    <source>
        <dbReference type="ARBA" id="ARBA00022801"/>
    </source>
</evidence>
<reference evidence="3 4" key="1">
    <citation type="submission" date="2015-07" db="EMBL/GenBank/DDBJ databases">
        <authorList>
            <person name="Kim K.M."/>
        </authorList>
    </citation>
    <scope>NUCLEOTIDE SEQUENCE [LARGE SCALE GENOMIC DNA]</scope>
    <source>
        <strain evidence="3 4">KCTC 12363</strain>
    </source>
</reference>
<dbReference type="GO" id="GO:0008239">
    <property type="term" value="F:dipeptidyl-peptidase activity"/>
    <property type="evidence" value="ECO:0007669"/>
    <property type="project" value="InterPro"/>
</dbReference>
<sequence>MRRKRQTISQHPFFVKQLCGKSQWLLAFLLVISIGMVKADYIPDPDPILNEIRIERHQPVKMRDGVILYADIYRPVKDGKYPVILTRTPYGVQRDGVHHERMIKFAQRGYVAIVQDVRGRYESEGLWDPFRDEANDGFDTIEWAAKLECSNGKVATQGGSYLGHNQWAGASQDPSGLVAIFPSVASTNVYANWITMGGAFRLSFNYGWGVVRMPNKIMLPQHWHTAKYTPEELKYENILYHLPLKDGDLVSAGKAVPFYRDWIAHESYDEYWKSVSDEERFSKITVPAYNTGGWFDIFVMGTINGYVGMKNHGGTPEARKGTKLLIGPWGHGPSSSFGDMKFTDDAYIDLFEEELKYYDFHLKGIQNGLDKEKPVQIYYMGENKWRHEDDWPIPETQYKELYLGGDAPANSGRGGGKLSFEKPSKAVTDTYTYDPQVPVPTYGGNNCCGTPTQSGPKDQRILERRNDILVYTSEFLTEPISIAGPVSMKLFAATDGLDTDWMIKLVDVYPDGTAYPISEGILRAKFRNGTDKIELLKPNKVYEYEITLTGTANVFLPGHRIRVDITSSNFPQFDRNPNTGAPLGSSTETRVAQQTIHHGGPKPSHILLPIVPGF</sequence>
<dbReference type="STRING" id="320787.CA2015_2920"/>
<dbReference type="InterPro" id="IPR008979">
    <property type="entry name" value="Galactose-bd-like_sf"/>
</dbReference>
<dbReference type="OrthoDB" id="319764at2"/>
<evidence type="ECO:0000313" key="3">
    <source>
        <dbReference type="EMBL" id="AKP52326.1"/>
    </source>
</evidence>
<dbReference type="InterPro" id="IPR029058">
    <property type="entry name" value="AB_hydrolase_fold"/>
</dbReference>
<evidence type="ECO:0000313" key="4">
    <source>
        <dbReference type="Proteomes" id="UP000036520"/>
    </source>
</evidence>
<gene>
    <name evidence="3" type="ORF">CA2015_2920</name>
</gene>
<dbReference type="RefSeq" id="WP_048642556.1">
    <property type="nucleotide sequence ID" value="NZ_CP012040.1"/>
</dbReference>
<evidence type="ECO:0000259" key="2">
    <source>
        <dbReference type="SMART" id="SM00939"/>
    </source>
</evidence>
<name>A0A0H4PCY9_9BACT</name>
<dbReference type="Gene3D" id="2.60.120.260">
    <property type="entry name" value="Galactose-binding domain-like"/>
    <property type="match status" value="1"/>
</dbReference>
<dbReference type="Gene3D" id="3.40.50.1820">
    <property type="entry name" value="alpha/beta hydrolase"/>
    <property type="match status" value="1"/>
</dbReference>